<evidence type="ECO:0000313" key="7">
    <source>
        <dbReference type="EMBL" id="BCJ68447.1"/>
    </source>
</evidence>
<evidence type="ECO:0000256" key="4">
    <source>
        <dbReference type="SAM" id="MobiDB-lite"/>
    </source>
</evidence>
<dbReference type="SMART" id="SM00346">
    <property type="entry name" value="HTH_ICLR"/>
    <property type="match status" value="1"/>
</dbReference>
<organism evidence="7 8">
    <name type="scientific">Polymorphospora rubra</name>
    <dbReference type="NCBI Taxonomy" id="338584"/>
    <lineage>
        <taxon>Bacteria</taxon>
        <taxon>Bacillati</taxon>
        <taxon>Actinomycetota</taxon>
        <taxon>Actinomycetes</taxon>
        <taxon>Micromonosporales</taxon>
        <taxon>Micromonosporaceae</taxon>
        <taxon>Polymorphospora</taxon>
    </lineage>
</organism>
<dbReference type="GO" id="GO:0045892">
    <property type="term" value="P:negative regulation of DNA-templated transcription"/>
    <property type="evidence" value="ECO:0007669"/>
    <property type="project" value="TreeGrafter"/>
</dbReference>
<dbReference type="Gene3D" id="3.30.450.40">
    <property type="match status" value="1"/>
</dbReference>
<dbReference type="AlphaFoldDB" id="A0A810N568"/>
<dbReference type="SUPFAM" id="SSF55781">
    <property type="entry name" value="GAF domain-like"/>
    <property type="match status" value="1"/>
</dbReference>
<dbReference type="EMBL" id="AP023359">
    <property type="protein sequence ID" value="BCJ68447.1"/>
    <property type="molecule type" value="Genomic_DNA"/>
</dbReference>
<dbReference type="InterPro" id="IPR029016">
    <property type="entry name" value="GAF-like_dom_sf"/>
</dbReference>
<gene>
    <name evidence="7" type="ORF">Prubr_54680</name>
</gene>
<evidence type="ECO:0000313" key="8">
    <source>
        <dbReference type="Proteomes" id="UP000680866"/>
    </source>
</evidence>
<keyword evidence="3" id="KW-0804">Transcription</keyword>
<accession>A0A810N568</accession>
<name>A0A810N568_9ACTN</name>
<dbReference type="PROSITE" id="PS51077">
    <property type="entry name" value="HTH_ICLR"/>
    <property type="match status" value="1"/>
</dbReference>
<protein>
    <submittedName>
        <fullName evidence="7">IclR family transcriptional regulator</fullName>
    </submittedName>
</protein>
<sequence length="288" mass="30491">MARPRQTGPDTAGAVATGAEDRPHSGHMTTTTGPTNEDPGTVRAVHRALEILSLFDEQHQTRTIGEIVRGTRLAKTTVLRLLVTLESAQLLAATPKGYTAGPGLWRWAYLVQRSWEIPAAARDVMRSLVAAERETVNVYVMRGLHRICVAQEESPLALRHVVRIGDQLPLWAGASAKVLLRDATPEVLDKVVASAPAGTIDAGTLRAQIGAGTAAGYQVSHGERETGLSAVAVPVTTPDGALVVASLSFSGPSARFPQERIPVLVALLHAAAGTLTAQGFDHPIRNPL</sequence>
<dbReference type="Pfam" id="PF01614">
    <property type="entry name" value="IclR_C"/>
    <property type="match status" value="1"/>
</dbReference>
<dbReference type="GO" id="GO:0003700">
    <property type="term" value="F:DNA-binding transcription factor activity"/>
    <property type="evidence" value="ECO:0007669"/>
    <property type="project" value="TreeGrafter"/>
</dbReference>
<keyword evidence="8" id="KW-1185">Reference proteome</keyword>
<dbReference type="InterPro" id="IPR036390">
    <property type="entry name" value="WH_DNA-bd_sf"/>
</dbReference>
<evidence type="ECO:0000256" key="2">
    <source>
        <dbReference type="ARBA" id="ARBA00023125"/>
    </source>
</evidence>
<dbReference type="InterPro" id="IPR050707">
    <property type="entry name" value="HTH_MetabolicPath_Reg"/>
</dbReference>
<keyword evidence="2" id="KW-0238">DNA-binding</keyword>
<evidence type="ECO:0000259" key="5">
    <source>
        <dbReference type="PROSITE" id="PS51077"/>
    </source>
</evidence>
<dbReference type="PANTHER" id="PTHR30136">
    <property type="entry name" value="HELIX-TURN-HELIX TRANSCRIPTIONAL REGULATOR, ICLR FAMILY"/>
    <property type="match status" value="1"/>
</dbReference>
<dbReference type="Gene3D" id="1.10.10.10">
    <property type="entry name" value="Winged helix-like DNA-binding domain superfamily/Winged helix DNA-binding domain"/>
    <property type="match status" value="1"/>
</dbReference>
<proteinExistence type="predicted"/>
<dbReference type="KEGG" id="pry:Prubr_54680"/>
<evidence type="ECO:0000256" key="3">
    <source>
        <dbReference type="ARBA" id="ARBA00023163"/>
    </source>
</evidence>
<dbReference type="Proteomes" id="UP000680866">
    <property type="component" value="Chromosome"/>
</dbReference>
<dbReference type="Pfam" id="PF09339">
    <property type="entry name" value="HTH_IclR"/>
    <property type="match status" value="1"/>
</dbReference>
<dbReference type="InterPro" id="IPR005471">
    <property type="entry name" value="Tscrpt_reg_IclR_N"/>
</dbReference>
<dbReference type="InterPro" id="IPR036388">
    <property type="entry name" value="WH-like_DNA-bd_sf"/>
</dbReference>
<feature type="region of interest" description="Disordered" evidence="4">
    <location>
        <begin position="1"/>
        <end position="40"/>
    </location>
</feature>
<evidence type="ECO:0000259" key="6">
    <source>
        <dbReference type="PROSITE" id="PS51078"/>
    </source>
</evidence>
<dbReference type="PANTHER" id="PTHR30136:SF39">
    <property type="entry name" value="TRANSCRIPTIONAL REGULATORY PROTEIN"/>
    <property type="match status" value="1"/>
</dbReference>
<evidence type="ECO:0000256" key="1">
    <source>
        <dbReference type="ARBA" id="ARBA00023015"/>
    </source>
</evidence>
<feature type="domain" description="IclR-ED" evidence="6">
    <location>
        <begin position="103"/>
        <end position="281"/>
    </location>
</feature>
<dbReference type="GO" id="GO:0003677">
    <property type="term" value="F:DNA binding"/>
    <property type="evidence" value="ECO:0007669"/>
    <property type="project" value="UniProtKB-KW"/>
</dbReference>
<dbReference type="InterPro" id="IPR014757">
    <property type="entry name" value="Tscrpt_reg_IclR_C"/>
</dbReference>
<reference evidence="7" key="1">
    <citation type="submission" date="2020-08" db="EMBL/GenBank/DDBJ databases">
        <title>Whole genome shotgun sequence of Polymorphospora rubra NBRC 101157.</title>
        <authorList>
            <person name="Komaki H."/>
            <person name="Tamura T."/>
        </authorList>
    </citation>
    <scope>NUCLEOTIDE SEQUENCE</scope>
    <source>
        <strain evidence="7">NBRC 101157</strain>
    </source>
</reference>
<dbReference type="PROSITE" id="PS51078">
    <property type="entry name" value="ICLR_ED"/>
    <property type="match status" value="1"/>
</dbReference>
<dbReference type="SUPFAM" id="SSF46785">
    <property type="entry name" value="Winged helix' DNA-binding domain"/>
    <property type="match status" value="1"/>
</dbReference>
<feature type="domain" description="HTH iclR-type" evidence="5">
    <location>
        <begin position="42"/>
        <end position="102"/>
    </location>
</feature>
<keyword evidence="1" id="KW-0805">Transcription regulation</keyword>